<protein>
    <submittedName>
        <fullName evidence="1">Uncharacterized protein</fullName>
    </submittedName>
</protein>
<evidence type="ECO:0000313" key="1">
    <source>
        <dbReference type="EMBL" id="KAF4036484.1"/>
    </source>
</evidence>
<name>A0A833W097_PHYIN</name>
<reference evidence="1" key="1">
    <citation type="submission" date="2020-04" db="EMBL/GenBank/DDBJ databases">
        <title>Hybrid Assembly of Korean Phytophthora infestans isolates.</title>
        <authorList>
            <person name="Prokchorchik M."/>
            <person name="Lee Y."/>
            <person name="Seo J."/>
            <person name="Cho J.-H."/>
            <person name="Park Y.-E."/>
            <person name="Jang D.-C."/>
            <person name="Im J.-S."/>
            <person name="Choi J.-G."/>
            <person name="Park H.-J."/>
            <person name="Lee G.-B."/>
            <person name="Lee Y.-G."/>
            <person name="Hong S.-Y."/>
            <person name="Cho K."/>
            <person name="Sohn K.H."/>
        </authorList>
    </citation>
    <scope>NUCLEOTIDE SEQUENCE</scope>
    <source>
        <strain evidence="1">KR_1_A1</strain>
    </source>
</reference>
<dbReference type="AlphaFoldDB" id="A0A833W097"/>
<dbReference type="EMBL" id="WSZM01000264">
    <property type="protein sequence ID" value="KAF4036484.1"/>
    <property type="molecule type" value="Genomic_DNA"/>
</dbReference>
<proteinExistence type="predicted"/>
<evidence type="ECO:0000313" key="2">
    <source>
        <dbReference type="Proteomes" id="UP000602510"/>
    </source>
</evidence>
<accession>A0A833W097</accession>
<sequence>MYSGGSSEIQVLTFPKRNAVGTFLLTFAGQTTSCLAFSASASALKDALNLLTTIDGGVLVSRDTDVRVVPNRCIHKITFVGDLVTGNVPLLSVQEVTTACQSPRK</sequence>
<keyword evidence="2" id="KW-1185">Reference proteome</keyword>
<organism evidence="1 2">
    <name type="scientific">Phytophthora infestans</name>
    <name type="common">Potato late blight agent</name>
    <name type="synonym">Botrytis infestans</name>
    <dbReference type="NCBI Taxonomy" id="4787"/>
    <lineage>
        <taxon>Eukaryota</taxon>
        <taxon>Sar</taxon>
        <taxon>Stramenopiles</taxon>
        <taxon>Oomycota</taxon>
        <taxon>Peronosporomycetes</taxon>
        <taxon>Peronosporales</taxon>
        <taxon>Peronosporaceae</taxon>
        <taxon>Phytophthora</taxon>
    </lineage>
</organism>
<gene>
    <name evidence="1" type="ORF">GN244_ATG11188</name>
</gene>
<dbReference type="Proteomes" id="UP000602510">
    <property type="component" value="Unassembled WGS sequence"/>
</dbReference>
<comment type="caution">
    <text evidence="1">The sequence shown here is derived from an EMBL/GenBank/DDBJ whole genome shotgun (WGS) entry which is preliminary data.</text>
</comment>